<keyword evidence="1" id="KW-0175">Coiled coil</keyword>
<evidence type="ECO:0000313" key="4">
    <source>
        <dbReference type="Proteomes" id="UP000823561"/>
    </source>
</evidence>
<evidence type="ECO:0000313" key="3">
    <source>
        <dbReference type="EMBL" id="KAG5284697.1"/>
    </source>
</evidence>
<dbReference type="PANTHER" id="PTHR28671">
    <property type="entry name" value="COILED-COIL DOMAIN-CONTAINING PROTEIN 169"/>
    <property type="match status" value="1"/>
</dbReference>
<dbReference type="InterPro" id="IPR028022">
    <property type="entry name" value="DUF4600"/>
</dbReference>
<reference evidence="3" key="1">
    <citation type="submission" date="2020-10" db="EMBL/GenBank/DDBJ databases">
        <title>Chromosome-scale genome assembly of the Allis shad, Alosa alosa.</title>
        <authorList>
            <person name="Margot Z."/>
            <person name="Christophe K."/>
            <person name="Cabau C."/>
            <person name="Louis A."/>
            <person name="Berthelot C."/>
            <person name="Parey E."/>
            <person name="Roest Crollius H."/>
            <person name="Montfort J."/>
            <person name="Robinson-Rechavi M."/>
            <person name="Bucao C."/>
            <person name="Bouchez O."/>
            <person name="Gislard M."/>
            <person name="Lluch J."/>
            <person name="Milhes M."/>
            <person name="Lampietro C."/>
            <person name="Lopez Roques C."/>
            <person name="Donnadieu C."/>
            <person name="Braasch I."/>
            <person name="Desvignes T."/>
            <person name="Postlethwait J."/>
            <person name="Bobe J."/>
            <person name="Guiguen Y."/>
        </authorList>
    </citation>
    <scope>NUCLEOTIDE SEQUENCE</scope>
    <source>
        <strain evidence="3">M-15738</strain>
        <tissue evidence="3">Blood</tissue>
    </source>
</reference>
<dbReference type="Proteomes" id="UP000823561">
    <property type="component" value="Chromosome 2"/>
</dbReference>
<comment type="caution">
    <text evidence="3">The sequence shown here is derived from an EMBL/GenBank/DDBJ whole genome shotgun (WGS) entry which is preliminary data.</text>
</comment>
<proteinExistence type="predicted"/>
<evidence type="ECO:0000256" key="2">
    <source>
        <dbReference type="SAM" id="MobiDB-lite"/>
    </source>
</evidence>
<dbReference type="Pfam" id="PF15372">
    <property type="entry name" value="DUF4600"/>
    <property type="match status" value="1"/>
</dbReference>
<gene>
    <name evidence="3" type="ORF">AALO_G00029510</name>
</gene>
<dbReference type="Gene3D" id="1.10.287.1490">
    <property type="match status" value="1"/>
</dbReference>
<dbReference type="PANTHER" id="PTHR28671:SF3">
    <property type="entry name" value="COILED-COIL DOMAIN-CONTAINING PROTEIN 169"/>
    <property type="match status" value="1"/>
</dbReference>
<feature type="region of interest" description="Disordered" evidence="2">
    <location>
        <begin position="181"/>
        <end position="234"/>
    </location>
</feature>
<evidence type="ECO:0000256" key="1">
    <source>
        <dbReference type="SAM" id="Coils"/>
    </source>
</evidence>
<feature type="coiled-coil region" evidence="1">
    <location>
        <begin position="32"/>
        <end position="73"/>
    </location>
</feature>
<protein>
    <recommendedName>
        <fullName evidence="5">Coiled-coil domain-containing protein 169</fullName>
    </recommendedName>
</protein>
<evidence type="ECO:0008006" key="5">
    <source>
        <dbReference type="Google" id="ProtNLM"/>
    </source>
</evidence>
<keyword evidence="4" id="KW-1185">Reference proteome</keyword>
<dbReference type="EMBL" id="JADWDJ010000002">
    <property type="protein sequence ID" value="KAG5284697.1"/>
    <property type="molecule type" value="Genomic_DNA"/>
</dbReference>
<accession>A0AAV6HFP2</accession>
<sequence>MNVANGDGDTTQYKVFVGSSEMEDPDLGKFDLARLQAELDQEMEMKELLEESVSDLRNTMADLEDRLHSVEGEGNEWKTRYETQLDLNGQLERQIAFVHGRLEDLRGNPMDRLASIRSYDAMSEEALKHHLKLLTTEKSNLHSQLLDLHTRIQQEGKAYQKTNEERRAYIAEIAKVSSTLDMSRKTQLHQPRENGRKPVRSSLDNLPHRKRNPKGKTAGATGASNGSRLPRLKR</sequence>
<organism evidence="3 4">
    <name type="scientific">Alosa alosa</name>
    <name type="common">allis shad</name>
    <dbReference type="NCBI Taxonomy" id="278164"/>
    <lineage>
        <taxon>Eukaryota</taxon>
        <taxon>Metazoa</taxon>
        <taxon>Chordata</taxon>
        <taxon>Craniata</taxon>
        <taxon>Vertebrata</taxon>
        <taxon>Euteleostomi</taxon>
        <taxon>Actinopterygii</taxon>
        <taxon>Neopterygii</taxon>
        <taxon>Teleostei</taxon>
        <taxon>Clupei</taxon>
        <taxon>Clupeiformes</taxon>
        <taxon>Clupeoidei</taxon>
        <taxon>Clupeidae</taxon>
        <taxon>Alosa</taxon>
    </lineage>
</organism>
<dbReference type="AlphaFoldDB" id="A0AAV6HFP2"/>
<name>A0AAV6HFP2_9TELE</name>